<gene>
    <name evidence="3" type="ORF">HUK68_05415</name>
</gene>
<proteinExistence type="predicted"/>
<evidence type="ECO:0000313" key="3">
    <source>
        <dbReference type="EMBL" id="QKV52390.1"/>
    </source>
</evidence>
<dbReference type="Proteomes" id="UP000509579">
    <property type="component" value="Chromosome"/>
</dbReference>
<dbReference type="EMBL" id="CP054840">
    <property type="protein sequence ID" value="QKV52390.1"/>
    <property type="molecule type" value="Genomic_DNA"/>
</dbReference>
<feature type="signal peptide" evidence="2">
    <location>
        <begin position="1"/>
        <end position="19"/>
    </location>
</feature>
<evidence type="ECO:0008006" key="5">
    <source>
        <dbReference type="Google" id="ProtNLM"/>
    </source>
</evidence>
<feature type="chain" id="PRO_5027120500" description="Bacteriophage Rz lysis protein" evidence="2">
    <location>
        <begin position="20"/>
        <end position="163"/>
    </location>
</feature>
<keyword evidence="2" id="KW-0732">Signal</keyword>
<evidence type="ECO:0000256" key="1">
    <source>
        <dbReference type="SAM" id="MobiDB-lite"/>
    </source>
</evidence>
<name>A0A6N1X3Q3_9BURK</name>
<evidence type="ECO:0000313" key="4">
    <source>
        <dbReference type="Proteomes" id="UP000509579"/>
    </source>
</evidence>
<sequence length="163" mass="16806">MKAAATMILKAVLPLAVLGALYGADQRGEERGSLRVQNDQLAGTVQQLAKTLERSGQLADSLEQILDTNRTGQNDAKSSIDSLAAGLRSGSIRLSVRTSPEPGPGVSAERASPGNPEARAELDREDAAALLGITGEGDAAIRDLNTCIDAYGAVRAKVNGAAP</sequence>
<keyword evidence="4" id="KW-1185">Reference proteome</keyword>
<protein>
    <recommendedName>
        <fullName evidence="5">Bacteriophage Rz lysis protein</fullName>
    </recommendedName>
</protein>
<organism evidence="3 4">
    <name type="scientific">Comamonas antarctica</name>
    <dbReference type="NCBI Taxonomy" id="2743470"/>
    <lineage>
        <taxon>Bacteria</taxon>
        <taxon>Pseudomonadati</taxon>
        <taxon>Pseudomonadota</taxon>
        <taxon>Betaproteobacteria</taxon>
        <taxon>Burkholderiales</taxon>
        <taxon>Comamonadaceae</taxon>
        <taxon>Comamonas</taxon>
    </lineage>
</organism>
<dbReference type="AlphaFoldDB" id="A0A6N1X3Q3"/>
<dbReference type="KEGG" id="aant:HUK68_05415"/>
<dbReference type="RefSeq" id="WP_175503271.1">
    <property type="nucleotide sequence ID" value="NZ_CP054840.1"/>
</dbReference>
<reference evidence="3 4" key="1">
    <citation type="submission" date="2020-06" db="EMBL/GenBank/DDBJ databases">
        <title>Acidovorax antarctica sp. nov., isolated from Corinth ice sheet soil, Antarctic Fields Peninsula.</title>
        <authorList>
            <person name="Xu Q."/>
            <person name="Peng F."/>
        </authorList>
    </citation>
    <scope>NUCLEOTIDE SEQUENCE [LARGE SCALE GENOMIC DNA]</scope>
    <source>
        <strain evidence="3 4">16-35-5</strain>
    </source>
</reference>
<accession>A0A6N1X3Q3</accession>
<evidence type="ECO:0000256" key="2">
    <source>
        <dbReference type="SAM" id="SignalP"/>
    </source>
</evidence>
<feature type="region of interest" description="Disordered" evidence="1">
    <location>
        <begin position="91"/>
        <end position="120"/>
    </location>
</feature>